<dbReference type="AlphaFoldDB" id="S0NXB5"/>
<dbReference type="Proteomes" id="UP000015961">
    <property type="component" value="Unassembled WGS sequence"/>
</dbReference>
<evidence type="ECO:0000313" key="3">
    <source>
        <dbReference type="Proteomes" id="UP000015961"/>
    </source>
</evidence>
<feature type="transmembrane region" description="Helical" evidence="1">
    <location>
        <begin position="35"/>
        <end position="53"/>
    </location>
</feature>
<evidence type="ECO:0008006" key="4">
    <source>
        <dbReference type="Google" id="ProtNLM"/>
    </source>
</evidence>
<keyword evidence="1" id="KW-1133">Transmembrane helix</keyword>
<keyword evidence="1" id="KW-0472">Membrane</keyword>
<evidence type="ECO:0000256" key="1">
    <source>
        <dbReference type="SAM" id="Phobius"/>
    </source>
</evidence>
<accession>S0NXB5</accession>
<feature type="transmembrane region" description="Helical" evidence="1">
    <location>
        <begin position="207"/>
        <end position="225"/>
    </location>
</feature>
<sequence>MQKGLTHYQLKWIGIIFMVIDHVNTNFGAQLHWPLWVSLLARFVAPLFVFMMVEGFFYTRNRKKYASRLLIGGFAMLGINIAHNLLTHSTFTHPITGQFDPFLVIQGNNIFLTLAWLFLFIWSIDTCRKQTTWSRKLGFASLALLLIPLILFSEGGPYELILALVFYCFRGNLKRISLAILTFSALLFIHAYLTYAQGGNGTFYQVFTFDNEYMIATVLPFLYAYNGKLGGRGTRFDKQFFYYFYPVHLVVIYIIKAFVG</sequence>
<gene>
    <name evidence="2" type="ORF">I573_00985</name>
</gene>
<dbReference type="STRING" id="1140003.OMY_01604"/>
<proteinExistence type="predicted"/>
<dbReference type="EMBL" id="ASWO01000003">
    <property type="protein sequence ID" value="EOT86232.1"/>
    <property type="molecule type" value="Genomic_DNA"/>
</dbReference>
<dbReference type="OrthoDB" id="9781069at2"/>
<dbReference type="Pfam" id="PF05857">
    <property type="entry name" value="TraX"/>
    <property type="match status" value="1"/>
</dbReference>
<feature type="transmembrane region" description="Helical" evidence="1">
    <location>
        <begin position="65"/>
        <end position="83"/>
    </location>
</feature>
<reference evidence="2 3" key="1">
    <citation type="submission" date="2013-03" db="EMBL/GenBank/DDBJ databases">
        <title>The Genome Sequence of Enterococcus sulfureus ATCC_49903 (PacBio/Illumina hybrid assembly).</title>
        <authorList>
            <consortium name="The Broad Institute Genomics Platform"/>
            <consortium name="The Broad Institute Genome Sequencing Center for Infectious Disease"/>
            <person name="Earl A."/>
            <person name="Russ C."/>
            <person name="Gilmore M."/>
            <person name="Surin D."/>
            <person name="Walker B."/>
            <person name="Young S."/>
            <person name="Zeng Q."/>
            <person name="Gargeya S."/>
            <person name="Fitzgerald M."/>
            <person name="Haas B."/>
            <person name="Abouelleil A."/>
            <person name="Allen A.W."/>
            <person name="Alvarado L."/>
            <person name="Arachchi H.M."/>
            <person name="Berlin A.M."/>
            <person name="Chapman S.B."/>
            <person name="Gainer-Dewar J."/>
            <person name="Goldberg J."/>
            <person name="Griggs A."/>
            <person name="Gujja S."/>
            <person name="Hansen M."/>
            <person name="Howarth C."/>
            <person name="Imamovic A."/>
            <person name="Ireland A."/>
            <person name="Larimer J."/>
            <person name="McCowan C."/>
            <person name="Murphy C."/>
            <person name="Pearson M."/>
            <person name="Poon T.W."/>
            <person name="Priest M."/>
            <person name="Roberts A."/>
            <person name="Saif S."/>
            <person name="Shea T."/>
            <person name="Sisk P."/>
            <person name="Sykes S."/>
            <person name="Wortman J."/>
            <person name="Nusbaum C."/>
            <person name="Birren B."/>
        </authorList>
    </citation>
    <scope>NUCLEOTIDE SEQUENCE [LARGE SCALE GENOMIC DNA]</scope>
    <source>
        <strain evidence="2 3">ATCC 49903</strain>
    </source>
</reference>
<dbReference type="RefSeq" id="WP_016186041.1">
    <property type="nucleotide sequence ID" value="NZ_ASWO01000003.1"/>
</dbReference>
<protein>
    <recommendedName>
        <fullName evidence="4">TraX protein</fullName>
    </recommendedName>
</protein>
<evidence type="ECO:0000313" key="2">
    <source>
        <dbReference type="EMBL" id="EOT86232.1"/>
    </source>
</evidence>
<name>S0NXB5_9ENTE</name>
<feature type="transmembrane region" description="Helical" evidence="1">
    <location>
        <begin position="240"/>
        <end position="259"/>
    </location>
</feature>
<organism evidence="2 3">
    <name type="scientific">Enterococcus sulfureus ATCC 49903</name>
    <dbReference type="NCBI Taxonomy" id="1140003"/>
    <lineage>
        <taxon>Bacteria</taxon>
        <taxon>Bacillati</taxon>
        <taxon>Bacillota</taxon>
        <taxon>Bacilli</taxon>
        <taxon>Lactobacillales</taxon>
        <taxon>Enterococcaceae</taxon>
        <taxon>Enterococcus</taxon>
    </lineage>
</organism>
<feature type="transmembrane region" description="Helical" evidence="1">
    <location>
        <begin position="137"/>
        <end position="156"/>
    </location>
</feature>
<dbReference type="InterPro" id="IPR008875">
    <property type="entry name" value="TraX"/>
</dbReference>
<dbReference type="eggNOG" id="ENOG502ZC51">
    <property type="taxonomic scope" value="Bacteria"/>
</dbReference>
<dbReference type="PATRIC" id="fig|1140003.3.peg.1549"/>
<keyword evidence="1" id="KW-0812">Transmembrane</keyword>
<feature type="transmembrane region" description="Helical" evidence="1">
    <location>
        <begin position="103"/>
        <end position="125"/>
    </location>
</feature>
<comment type="caution">
    <text evidence="2">The sequence shown here is derived from an EMBL/GenBank/DDBJ whole genome shotgun (WGS) entry which is preliminary data.</text>
</comment>
<feature type="transmembrane region" description="Helical" evidence="1">
    <location>
        <begin position="176"/>
        <end position="195"/>
    </location>
</feature>
<feature type="transmembrane region" description="Helical" evidence="1">
    <location>
        <begin position="12"/>
        <end position="29"/>
    </location>
</feature>
<keyword evidence="3" id="KW-1185">Reference proteome</keyword>